<dbReference type="RefSeq" id="WP_076956346.1">
    <property type="nucleotide sequence ID" value="NZ_MLCO01000035.1"/>
</dbReference>
<keyword evidence="4" id="KW-1185">Reference proteome</keyword>
<dbReference type="Proteomes" id="UP000188879">
    <property type="component" value="Unassembled WGS sequence"/>
</dbReference>
<sequence>FCLPLAAVRGVARRPEGLVPLPGADAAMLGTVALAAAGGRKLRPLVSLRRLLGLPGDAAAGDRVILLAVGCAELALPVDALRGVVARPAAALSPVPPVLARAVAEARVAGLLRLEDGGLASLLDPGQLVSAATLAALQAEQGPAAPPAREDRESLLPFRLGAERYALPTAVVRAVLRAPAALAPLPRAPDFVAGLLSWRGAALAVVDQRRRFGLAARPGPGSGAGSGAGSGPGPGPGPGRGRLLVLEVAGIVFALAVDAVEPIAAWPAAALRLAPPGLPALFDRVALTADDGAVLLLDPATLLAEAERDLLAALPRGARAP</sequence>
<dbReference type="GO" id="GO:0006935">
    <property type="term" value="P:chemotaxis"/>
    <property type="evidence" value="ECO:0007669"/>
    <property type="project" value="InterPro"/>
</dbReference>
<feature type="region of interest" description="Disordered" evidence="1">
    <location>
        <begin position="216"/>
        <end position="238"/>
    </location>
</feature>
<feature type="domain" description="CheW-like" evidence="2">
    <location>
        <begin position="152"/>
        <end position="308"/>
    </location>
</feature>
<dbReference type="Gene3D" id="2.40.50.180">
    <property type="entry name" value="CheA-289, Domain 4"/>
    <property type="match status" value="2"/>
</dbReference>
<dbReference type="Gene3D" id="2.30.30.40">
    <property type="entry name" value="SH3 Domains"/>
    <property type="match status" value="2"/>
</dbReference>
<gene>
    <name evidence="3" type="ORF">BKE38_05305</name>
</gene>
<dbReference type="Pfam" id="PF01584">
    <property type="entry name" value="CheW"/>
    <property type="match status" value="2"/>
</dbReference>
<reference evidence="3 4" key="1">
    <citation type="submission" date="2016-10" db="EMBL/GenBank/DDBJ databases">
        <title>Draft Genome sequence of Roseomonas sp. strain M3.</title>
        <authorList>
            <person name="Subhash Y."/>
            <person name="Lee S."/>
        </authorList>
    </citation>
    <scope>NUCLEOTIDE SEQUENCE [LARGE SCALE GENOMIC DNA]</scope>
    <source>
        <strain evidence="3 4">M3</strain>
    </source>
</reference>
<dbReference type="GO" id="GO:0005829">
    <property type="term" value="C:cytosol"/>
    <property type="evidence" value="ECO:0007669"/>
    <property type="project" value="TreeGrafter"/>
</dbReference>
<dbReference type="PANTHER" id="PTHR22617:SF23">
    <property type="entry name" value="CHEMOTAXIS PROTEIN CHEW"/>
    <property type="match status" value="1"/>
</dbReference>
<dbReference type="EMBL" id="MLCO01000035">
    <property type="protein sequence ID" value="ONG56742.1"/>
    <property type="molecule type" value="Genomic_DNA"/>
</dbReference>
<dbReference type="InterPro" id="IPR036061">
    <property type="entry name" value="CheW-like_dom_sf"/>
</dbReference>
<dbReference type="OrthoDB" id="3291462at2"/>
<feature type="compositionally biased region" description="Gly residues" evidence="1">
    <location>
        <begin position="220"/>
        <end position="232"/>
    </location>
</feature>
<dbReference type="SUPFAM" id="SSF50341">
    <property type="entry name" value="CheW-like"/>
    <property type="match status" value="2"/>
</dbReference>
<accession>A0A1V2H719</accession>
<dbReference type="SMART" id="SM00260">
    <property type="entry name" value="CheW"/>
    <property type="match status" value="2"/>
</dbReference>
<evidence type="ECO:0000256" key="1">
    <source>
        <dbReference type="SAM" id="MobiDB-lite"/>
    </source>
</evidence>
<feature type="non-terminal residue" evidence="3">
    <location>
        <position position="1"/>
    </location>
</feature>
<dbReference type="PANTHER" id="PTHR22617">
    <property type="entry name" value="CHEMOTAXIS SENSOR HISTIDINE KINASE-RELATED"/>
    <property type="match status" value="1"/>
</dbReference>
<evidence type="ECO:0000313" key="3">
    <source>
        <dbReference type="EMBL" id="ONG56742.1"/>
    </source>
</evidence>
<dbReference type="GO" id="GO:0007165">
    <property type="term" value="P:signal transduction"/>
    <property type="evidence" value="ECO:0007669"/>
    <property type="project" value="InterPro"/>
</dbReference>
<protein>
    <recommendedName>
        <fullName evidence="2">CheW-like domain-containing protein</fullName>
    </recommendedName>
</protein>
<proteinExistence type="predicted"/>
<evidence type="ECO:0000259" key="2">
    <source>
        <dbReference type="PROSITE" id="PS50851"/>
    </source>
</evidence>
<dbReference type="InterPro" id="IPR039315">
    <property type="entry name" value="CheW"/>
</dbReference>
<dbReference type="InterPro" id="IPR002545">
    <property type="entry name" value="CheW-lke_dom"/>
</dbReference>
<feature type="domain" description="CheW-like" evidence="2">
    <location>
        <begin position="1"/>
        <end position="134"/>
    </location>
</feature>
<comment type="caution">
    <text evidence="3">The sequence shown here is derived from an EMBL/GenBank/DDBJ whole genome shotgun (WGS) entry which is preliminary data.</text>
</comment>
<organism evidence="3 4">
    <name type="scientific">Teichococcus deserti</name>
    <dbReference type="NCBI Taxonomy" id="1817963"/>
    <lineage>
        <taxon>Bacteria</taxon>
        <taxon>Pseudomonadati</taxon>
        <taxon>Pseudomonadota</taxon>
        <taxon>Alphaproteobacteria</taxon>
        <taxon>Acetobacterales</taxon>
        <taxon>Roseomonadaceae</taxon>
        <taxon>Roseomonas</taxon>
    </lineage>
</organism>
<dbReference type="AlphaFoldDB" id="A0A1V2H719"/>
<name>A0A1V2H719_9PROT</name>
<dbReference type="PROSITE" id="PS50851">
    <property type="entry name" value="CHEW"/>
    <property type="match status" value="2"/>
</dbReference>
<evidence type="ECO:0000313" key="4">
    <source>
        <dbReference type="Proteomes" id="UP000188879"/>
    </source>
</evidence>